<reference evidence="1" key="1">
    <citation type="submission" date="2014-11" db="EMBL/GenBank/DDBJ databases">
        <authorList>
            <person name="Amaro Gonzalez C."/>
        </authorList>
    </citation>
    <scope>NUCLEOTIDE SEQUENCE</scope>
</reference>
<proteinExistence type="predicted"/>
<evidence type="ECO:0000313" key="1">
    <source>
        <dbReference type="EMBL" id="JAH14933.1"/>
    </source>
</evidence>
<organism evidence="1">
    <name type="scientific">Anguilla anguilla</name>
    <name type="common">European freshwater eel</name>
    <name type="synonym">Muraena anguilla</name>
    <dbReference type="NCBI Taxonomy" id="7936"/>
    <lineage>
        <taxon>Eukaryota</taxon>
        <taxon>Metazoa</taxon>
        <taxon>Chordata</taxon>
        <taxon>Craniata</taxon>
        <taxon>Vertebrata</taxon>
        <taxon>Euteleostomi</taxon>
        <taxon>Actinopterygii</taxon>
        <taxon>Neopterygii</taxon>
        <taxon>Teleostei</taxon>
        <taxon>Anguilliformes</taxon>
        <taxon>Anguillidae</taxon>
        <taxon>Anguilla</taxon>
    </lineage>
</organism>
<sequence>MAFQVCNYLGQSTGKLSQHRYAKQVSSYACHLYPRPDAIQSGRYKCDYPQSLLSKAR</sequence>
<protein>
    <submittedName>
        <fullName evidence="1">Uncharacterized protein</fullName>
    </submittedName>
</protein>
<accession>A0A0E9QFQ3</accession>
<reference evidence="1" key="2">
    <citation type="journal article" date="2015" name="Fish Shellfish Immunol.">
        <title>Early steps in the European eel (Anguilla anguilla)-Vibrio vulnificus interaction in the gills: Role of the RtxA13 toxin.</title>
        <authorList>
            <person name="Callol A."/>
            <person name="Pajuelo D."/>
            <person name="Ebbesson L."/>
            <person name="Teles M."/>
            <person name="MacKenzie S."/>
            <person name="Amaro C."/>
        </authorList>
    </citation>
    <scope>NUCLEOTIDE SEQUENCE</scope>
</reference>
<dbReference type="AlphaFoldDB" id="A0A0E9QFQ3"/>
<dbReference type="EMBL" id="GBXM01093644">
    <property type="protein sequence ID" value="JAH14933.1"/>
    <property type="molecule type" value="Transcribed_RNA"/>
</dbReference>
<name>A0A0E9QFQ3_ANGAN</name>